<evidence type="ECO:0000259" key="13">
    <source>
        <dbReference type="PROSITE" id="PS50262"/>
    </source>
</evidence>
<evidence type="ECO:0000313" key="15">
    <source>
        <dbReference type="Proteomes" id="UP000197619"/>
    </source>
</evidence>
<keyword evidence="5 11" id="KW-0297">G-protein coupled receptor</keyword>
<name>A0A218UK64_9PASE</name>
<keyword evidence="3 11" id="KW-0812">Transmembrane</keyword>
<keyword evidence="7" id="KW-0564">Palmitate</keyword>
<dbReference type="GO" id="GO:0042923">
    <property type="term" value="F:neuropeptide binding"/>
    <property type="evidence" value="ECO:0007669"/>
    <property type="project" value="TreeGrafter"/>
</dbReference>
<evidence type="ECO:0000256" key="5">
    <source>
        <dbReference type="ARBA" id="ARBA00023040"/>
    </source>
</evidence>
<dbReference type="GO" id="GO:0007218">
    <property type="term" value="P:neuropeptide signaling pathway"/>
    <property type="evidence" value="ECO:0007669"/>
    <property type="project" value="TreeGrafter"/>
</dbReference>
<evidence type="ECO:0000256" key="11">
    <source>
        <dbReference type="RuleBase" id="RU000688"/>
    </source>
</evidence>
<evidence type="ECO:0000256" key="2">
    <source>
        <dbReference type="ARBA" id="ARBA00022475"/>
    </source>
</evidence>
<keyword evidence="4 12" id="KW-1133">Transmembrane helix</keyword>
<keyword evidence="6 12" id="KW-0472">Membrane</keyword>
<dbReference type="SUPFAM" id="SSF81321">
    <property type="entry name" value="Family A G protein-coupled receptor-like"/>
    <property type="match status" value="1"/>
</dbReference>
<evidence type="ECO:0000256" key="4">
    <source>
        <dbReference type="ARBA" id="ARBA00022989"/>
    </source>
</evidence>
<feature type="transmembrane region" description="Helical" evidence="12">
    <location>
        <begin position="59"/>
        <end position="87"/>
    </location>
</feature>
<proteinExistence type="inferred from homology"/>
<comment type="similarity">
    <text evidence="11">Belongs to the G-protein coupled receptor 1 family.</text>
</comment>
<feature type="transmembrane region" description="Helical" evidence="12">
    <location>
        <begin position="346"/>
        <end position="368"/>
    </location>
</feature>
<feature type="transmembrane region" description="Helical" evidence="12">
    <location>
        <begin position="99"/>
        <end position="117"/>
    </location>
</feature>
<evidence type="ECO:0000256" key="10">
    <source>
        <dbReference type="ARBA" id="ARBA00023288"/>
    </source>
</evidence>
<dbReference type="EMBL" id="MUZQ01000250">
    <property type="protein sequence ID" value="OWK54125.1"/>
    <property type="molecule type" value="Genomic_DNA"/>
</dbReference>
<comment type="caution">
    <text evidence="14">The sequence shown here is derived from an EMBL/GenBank/DDBJ whole genome shotgun (WGS) entry which is preliminary data.</text>
</comment>
<feature type="transmembrane region" description="Helical" evidence="12">
    <location>
        <begin position="183"/>
        <end position="201"/>
    </location>
</feature>
<keyword evidence="15" id="KW-1185">Reference proteome</keyword>
<comment type="subcellular location">
    <subcellularLocation>
        <location evidence="1">Cell membrane</location>
        <topology evidence="1">Multi-pass membrane protein</topology>
    </subcellularLocation>
</comment>
<dbReference type="InterPro" id="IPR000276">
    <property type="entry name" value="GPCR_Rhodpsn"/>
</dbReference>
<dbReference type="InterPro" id="IPR017452">
    <property type="entry name" value="GPCR_Rhodpsn_7TM"/>
</dbReference>
<dbReference type="PRINTS" id="PR00237">
    <property type="entry name" value="GPCRRHODOPSN"/>
</dbReference>
<evidence type="ECO:0000256" key="9">
    <source>
        <dbReference type="ARBA" id="ARBA00023224"/>
    </source>
</evidence>
<keyword evidence="8 11" id="KW-0675">Receptor</keyword>
<feature type="transmembrane region" description="Helical" evidence="12">
    <location>
        <begin position="259"/>
        <end position="285"/>
    </location>
</feature>
<evidence type="ECO:0000256" key="8">
    <source>
        <dbReference type="ARBA" id="ARBA00023170"/>
    </source>
</evidence>
<dbReference type="CDD" id="cd15089">
    <property type="entry name" value="7tmA_Delta_opioid_R"/>
    <property type="match status" value="1"/>
</dbReference>
<accession>A0A218UK64</accession>
<dbReference type="PROSITE" id="PS00237">
    <property type="entry name" value="G_PROTEIN_RECEP_F1_1"/>
    <property type="match status" value="1"/>
</dbReference>
<organism evidence="14 15">
    <name type="scientific">Lonchura striata</name>
    <name type="common">white-rumped munia</name>
    <dbReference type="NCBI Taxonomy" id="40157"/>
    <lineage>
        <taxon>Eukaryota</taxon>
        <taxon>Metazoa</taxon>
        <taxon>Chordata</taxon>
        <taxon>Craniata</taxon>
        <taxon>Vertebrata</taxon>
        <taxon>Euteleostomi</taxon>
        <taxon>Archelosauria</taxon>
        <taxon>Archosauria</taxon>
        <taxon>Dinosauria</taxon>
        <taxon>Saurischia</taxon>
        <taxon>Theropoda</taxon>
        <taxon>Coelurosauria</taxon>
        <taxon>Aves</taxon>
        <taxon>Neognathae</taxon>
        <taxon>Neoaves</taxon>
        <taxon>Telluraves</taxon>
        <taxon>Australaves</taxon>
        <taxon>Passeriformes</taxon>
        <taxon>Passeroidea</taxon>
        <taxon>Estrildidae</taxon>
        <taxon>Estrildinae</taxon>
        <taxon>Lonchura</taxon>
    </lineage>
</organism>
<feature type="transmembrane region" description="Helical" evidence="12">
    <location>
        <begin position="142"/>
        <end position="162"/>
    </location>
</feature>
<evidence type="ECO:0000256" key="1">
    <source>
        <dbReference type="ARBA" id="ARBA00004651"/>
    </source>
</evidence>
<dbReference type="InterPro" id="IPR001418">
    <property type="entry name" value="Opioid_rcpt"/>
</dbReference>
<dbReference type="PANTHER" id="PTHR24229:SF2">
    <property type="entry name" value="DELTA-TYPE OPIOID RECEPTOR"/>
    <property type="match status" value="1"/>
</dbReference>
<dbReference type="Pfam" id="PF00001">
    <property type="entry name" value="7tm_1"/>
    <property type="match status" value="2"/>
</dbReference>
<evidence type="ECO:0000256" key="3">
    <source>
        <dbReference type="ARBA" id="ARBA00022692"/>
    </source>
</evidence>
<gene>
    <name evidence="14" type="primary">OPRD1</name>
    <name evidence="14" type="ORF">RLOC_00011511</name>
</gene>
<keyword evidence="10" id="KW-0449">Lipoprotein</keyword>
<feature type="domain" description="G-protein coupled receptors family 1 profile" evidence="13">
    <location>
        <begin position="79"/>
        <end position="365"/>
    </location>
</feature>
<reference evidence="14 15" key="1">
    <citation type="submission" date="2017-05" db="EMBL/GenBank/DDBJ databases">
        <title>Genome of assembly of the Bengalese finch, Lonchura striata domestica.</title>
        <authorList>
            <person name="Colquitt B.M."/>
            <person name="Brainard M.S."/>
        </authorList>
    </citation>
    <scope>NUCLEOTIDE SEQUENCE [LARGE SCALE GENOMIC DNA]</scope>
    <source>
        <strain evidence="14">White83orange57</strain>
    </source>
</reference>
<dbReference type="STRING" id="299123.ENSLSDP00000023354"/>
<dbReference type="PRINTS" id="PR00384">
    <property type="entry name" value="OPIOIDR"/>
</dbReference>
<keyword evidence="9 11" id="KW-0807">Transducer</keyword>
<feature type="transmembrane region" description="Helical" evidence="12">
    <location>
        <begin position="306"/>
        <end position="334"/>
    </location>
</feature>
<dbReference type="Proteomes" id="UP000197619">
    <property type="component" value="Unassembled WGS sequence"/>
</dbReference>
<dbReference type="AlphaFoldDB" id="A0A218UK64"/>
<sequence>MELPMDVPMDVTVDVPVELPSLLPAATATPWGNGTAWAPLPGHGVNDTGPQRAKNATSILIAIVITALYSVVCVVGLLGNILVMYGIVRYTKMKTATNIYIFNLALADAVATSTLPFQSTKYLMETWPFGELLCKVVLSIDYYNMFTSIFTLTMMSVDRYIAVCHPVKALDFRTPAKAKIINVCIWVLSSLIGVPIMIMAVTKSKGKCLAGHIPSRPIGPSRGLPGKPDLRSCSRFVVSDGKVLCTLQFPDPPIYWDTVTKICVFIFAFLVPILVITICYGLMILRLKSVRLLSGSKEKDRNLRRITRMVLVVVAAFIICWTPIHIFVMVWTLVDIDKKNPYVVASLHFCIALGYTNSSLNPVLYAFLDENFKRCFREFCLPFRARVDQNSFSRARNTTREHVSTCTPSEVGNKPA</sequence>
<dbReference type="PANTHER" id="PTHR24229">
    <property type="entry name" value="NEUROPEPTIDES RECEPTOR"/>
    <property type="match status" value="1"/>
</dbReference>
<evidence type="ECO:0000313" key="14">
    <source>
        <dbReference type="EMBL" id="OWK54125.1"/>
    </source>
</evidence>
<dbReference type="GO" id="GO:0043005">
    <property type="term" value="C:neuron projection"/>
    <property type="evidence" value="ECO:0007669"/>
    <property type="project" value="TreeGrafter"/>
</dbReference>
<dbReference type="Gene3D" id="1.20.1070.10">
    <property type="entry name" value="Rhodopsin 7-helix transmembrane proteins"/>
    <property type="match status" value="1"/>
</dbReference>
<evidence type="ECO:0000256" key="6">
    <source>
        <dbReference type="ARBA" id="ARBA00023136"/>
    </source>
</evidence>
<evidence type="ECO:0000256" key="7">
    <source>
        <dbReference type="ARBA" id="ARBA00023139"/>
    </source>
</evidence>
<protein>
    <submittedName>
        <fullName evidence="14">Delta-type opioid receptor</fullName>
    </submittedName>
</protein>
<dbReference type="GO" id="GO:0005886">
    <property type="term" value="C:plasma membrane"/>
    <property type="evidence" value="ECO:0007669"/>
    <property type="project" value="UniProtKB-SubCell"/>
</dbReference>
<keyword evidence="2" id="KW-1003">Cell membrane</keyword>
<dbReference type="PROSITE" id="PS50262">
    <property type="entry name" value="G_PROTEIN_RECEP_F1_2"/>
    <property type="match status" value="1"/>
</dbReference>
<dbReference type="GO" id="GO:0038046">
    <property type="term" value="F:G protein-coupled enkephalin receptor activity"/>
    <property type="evidence" value="ECO:0007669"/>
    <property type="project" value="TreeGrafter"/>
</dbReference>
<evidence type="ECO:0000256" key="12">
    <source>
        <dbReference type="SAM" id="Phobius"/>
    </source>
</evidence>